<keyword evidence="9" id="KW-1185">Reference proteome</keyword>
<evidence type="ECO:0000256" key="7">
    <source>
        <dbReference type="SAM" id="MobiDB-lite"/>
    </source>
</evidence>
<keyword evidence="4" id="KW-1133">Transmembrane helix</keyword>
<evidence type="ECO:0000256" key="1">
    <source>
        <dbReference type="ARBA" id="ARBA00004141"/>
    </source>
</evidence>
<keyword evidence="5" id="KW-0472">Membrane</keyword>
<organism evidence="8 9">
    <name type="scientific">Zymoseptoria tritici (strain ST99CH_3D7)</name>
    <dbReference type="NCBI Taxonomy" id="1276538"/>
    <lineage>
        <taxon>Eukaryota</taxon>
        <taxon>Fungi</taxon>
        <taxon>Dikarya</taxon>
        <taxon>Ascomycota</taxon>
        <taxon>Pezizomycotina</taxon>
        <taxon>Dothideomycetes</taxon>
        <taxon>Dothideomycetidae</taxon>
        <taxon>Mycosphaerellales</taxon>
        <taxon>Mycosphaerellaceae</taxon>
        <taxon>Zymoseptoria</taxon>
    </lineage>
</organism>
<evidence type="ECO:0000256" key="5">
    <source>
        <dbReference type="ARBA" id="ARBA00023136"/>
    </source>
</evidence>
<dbReference type="EMBL" id="LT853697">
    <property type="protein sequence ID" value="SMQ51632.1"/>
    <property type="molecule type" value="Genomic_DNA"/>
</dbReference>
<comment type="similarity">
    <text evidence="2 6">Belongs to the peroxisomal membrane protein PXMP2/4 family.</text>
</comment>
<sequence length="296" mass="34270">MTFAFFAGRSSLRKLHHTVQRNINRQHKRNVQHETSKSNEPPSTSKSKSRNEVPSKAFFTGSYWAWIEPIKIPFRGYENMQQRSPLMTQFESSLIIYFLGDLAAQTMQTNVYIDGRYEPIRGVRALVIGGISSIPSYKWFLFLGRHFNYASHIKSLAVKITVNQMCFTPVFNTYFFGMQTLLAGGSWAEAKERVVNTVPRSFVSSWKVWPVITAFSFTFIRPQNRSVFAGVFAVFWQTYLSWLNRTAEAAEKEKQKILYQAGGQEVQQQVFVEKDKKKKMKKKPKAEKKETDITKE</sequence>
<proteinExistence type="inferred from homology"/>
<keyword evidence="3" id="KW-0812">Transmembrane</keyword>
<comment type="subcellular location">
    <subcellularLocation>
        <location evidence="1">Membrane</location>
        <topology evidence="1">Multi-pass membrane protein</topology>
    </subcellularLocation>
</comment>
<gene>
    <name evidence="8" type="ORF">ZT3D7_G6785</name>
</gene>
<feature type="region of interest" description="Disordered" evidence="7">
    <location>
        <begin position="274"/>
        <end position="296"/>
    </location>
</feature>
<dbReference type="AlphaFoldDB" id="A0A1X7RW16"/>
<name>A0A1X7RW16_ZYMT9</name>
<protein>
    <submittedName>
        <fullName evidence="8">Uncharacterized protein</fullName>
    </submittedName>
</protein>
<dbReference type="Proteomes" id="UP000215127">
    <property type="component" value="Chromosome 6"/>
</dbReference>
<evidence type="ECO:0000256" key="3">
    <source>
        <dbReference type="ARBA" id="ARBA00022692"/>
    </source>
</evidence>
<evidence type="ECO:0000313" key="8">
    <source>
        <dbReference type="EMBL" id="SMQ51632.1"/>
    </source>
</evidence>
<dbReference type="PANTHER" id="PTHR11266:SF113">
    <property type="entry name" value="MEMBRANE PROTEIN, MPV17_PMP22 FAMILY, PUTATIVE (AFU_ORTHOLOGUE AFUA_1G13840)-RELATED"/>
    <property type="match status" value="1"/>
</dbReference>
<evidence type="ECO:0000313" key="9">
    <source>
        <dbReference type="Proteomes" id="UP000215127"/>
    </source>
</evidence>
<feature type="compositionally biased region" description="Basic and acidic residues" evidence="7">
    <location>
        <begin position="287"/>
        <end position="296"/>
    </location>
</feature>
<dbReference type="GO" id="GO:0005739">
    <property type="term" value="C:mitochondrion"/>
    <property type="evidence" value="ECO:0007669"/>
    <property type="project" value="TreeGrafter"/>
</dbReference>
<evidence type="ECO:0000256" key="4">
    <source>
        <dbReference type="ARBA" id="ARBA00022989"/>
    </source>
</evidence>
<feature type="compositionally biased region" description="Basic residues" evidence="7">
    <location>
        <begin position="276"/>
        <end position="286"/>
    </location>
</feature>
<evidence type="ECO:0000256" key="6">
    <source>
        <dbReference type="RuleBase" id="RU363053"/>
    </source>
</evidence>
<dbReference type="GO" id="GO:0016020">
    <property type="term" value="C:membrane"/>
    <property type="evidence" value="ECO:0007669"/>
    <property type="project" value="UniProtKB-SubCell"/>
</dbReference>
<feature type="region of interest" description="Disordered" evidence="7">
    <location>
        <begin position="23"/>
        <end position="52"/>
    </location>
</feature>
<dbReference type="Pfam" id="PF04117">
    <property type="entry name" value="Mpv17_PMP22"/>
    <property type="match status" value="1"/>
</dbReference>
<reference evidence="8 9" key="1">
    <citation type="submission" date="2016-06" db="EMBL/GenBank/DDBJ databases">
        <authorList>
            <person name="Kjaerup R.B."/>
            <person name="Dalgaard T.S."/>
            <person name="Juul-Madsen H.R."/>
        </authorList>
    </citation>
    <scope>NUCLEOTIDE SEQUENCE [LARGE SCALE GENOMIC DNA]</scope>
</reference>
<evidence type="ECO:0000256" key="2">
    <source>
        <dbReference type="ARBA" id="ARBA00006824"/>
    </source>
</evidence>
<dbReference type="STRING" id="1276538.A0A1X7RW16"/>
<accession>A0A1X7RW16</accession>
<dbReference type="PANTHER" id="PTHR11266">
    <property type="entry name" value="PEROXISOMAL MEMBRANE PROTEIN 2, PXMP2 MPV17"/>
    <property type="match status" value="1"/>
</dbReference>
<dbReference type="InterPro" id="IPR007248">
    <property type="entry name" value="Mpv17_PMP22"/>
</dbReference>